<gene>
    <name evidence="7" type="ORF">KL86CLO1_13077</name>
</gene>
<evidence type="ECO:0000313" key="7">
    <source>
        <dbReference type="EMBL" id="SBW10841.1"/>
    </source>
</evidence>
<evidence type="ECO:0000256" key="2">
    <source>
        <dbReference type="ARBA" id="ARBA00012224"/>
    </source>
</evidence>
<evidence type="ECO:0000256" key="5">
    <source>
        <dbReference type="ARBA" id="ARBA00037974"/>
    </source>
</evidence>
<dbReference type="EMBL" id="FLUN01000001">
    <property type="protein sequence ID" value="SBW10841.1"/>
    <property type="molecule type" value="Genomic_DNA"/>
</dbReference>
<dbReference type="InterPro" id="IPR004839">
    <property type="entry name" value="Aminotransferase_I/II_large"/>
</dbReference>
<reference evidence="7" key="1">
    <citation type="submission" date="2016-04" db="EMBL/GenBank/DDBJ databases">
        <authorList>
            <person name="Evans L.H."/>
            <person name="Alamgir A."/>
            <person name="Owens N."/>
            <person name="Weber N.D."/>
            <person name="Virtaneva K."/>
            <person name="Barbian K."/>
            <person name="Babar A."/>
            <person name="Rosenke K."/>
        </authorList>
    </citation>
    <scope>NUCLEOTIDE SEQUENCE</scope>
    <source>
        <strain evidence="7">86</strain>
    </source>
</reference>
<evidence type="ECO:0000256" key="3">
    <source>
        <dbReference type="ARBA" id="ARBA00022898"/>
    </source>
</evidence>
<dbReference type="AlphaFoldDB" id="A0A212KGS6"/>
<dbReference type="Pfam" id="PF00155">
    <property type="entry name" value="Aminotran_1_2"/>
    <property type="match status" value="1"/>
</dbReference>
<feature type="domain" description="Aminotransferase class I/classII large" evidence="6">
    <location>
        <begin position="66"/>
        <end position="377"/>
    </location>
</feature>
<dbReference type="InterPro" id="IPR051798">
    <property type="entry name" value="Class-II_PLP-Dep_Aminotrans"/>
</dbReference>
<evidence type="ECO:0000256" key="1">
    <source>
        <dbReference type="ARBA" id="ARBA00001933"/>
    </source>
</evidence>
<dbReference type="CDD" id="cd00609">
    <property type="entry name" value="AAT_like"/>
    <property type="match status" value="1"/>
</dbReference>
<dbReference type="InterPro" id="IPR015421">
    <property type="entry name" value="PyrdxlP-dep_Trfase_major"/>
</dbReference>
<dbReference type="GO" id="GO:0030170">
    <property type="term" value="F:pyridoxal phosphate binding"/>
    <property type="evidence" value="ECO:0007669"/>
    <property type="project" value="InterPro"/>
</dbReference>
<dbReference type="Gene3D" id="3.90.1150.10">
    <property type="entry name" value="Aspartate Aminotransferase, domain 1"/>
    <property type="match status" value="1"/>
</dbReference>
<dbReference type="EC" id="4.4.1.13" evidence="2"/>
<dbReference type="GO" id="GO:0047804">
    <property type="term" value="F:cysteine-S-conjugate beta-lyase activity"/>
    <property type="evidence" value="ECO:0007669"/>
    <property type="project" value="UniProtKB-EC"/>
</dbReference>
<accession>A0A212KGS6</accession>
<organism evidence="7">
    <name type="scientific">uncultured Eubacteriales bacterium</name>
    <dbReference type="NCBI Taxonomy" id="172733"/>
    <lineage>
        <taxon>Bacteria</taxon>
        <taxon>Bacillati</taxon>
        <taxon>Bacillota</taxon>
        <taxon>Clostridia</taxon>
        <taxon>Eubacteriales</taxon>
        <taxon>environmental samples</taxon>
    </lineage>
</organism>
<dbReference type="Gene3D" id="3.40.640.10">
    <property type="entry name" value="Type I PLP-dependent aspartate aminotransferase-like (Major domain)"/>
    <property type="match status" value="1"/>
</dbReference>
<dbReference type="InterPro" id="IPR015424">
    <property type="entry name" value="PyrdxlP-dep_Trfase"/>
</dbReference>
<keyword evidence="3" id="KW-0663">Pyridoxal phosphate</keyword>
<dbReference type="PANTHER" id="PTHR43525:SF1">
    <property type="entry name" value="PROTEIN MALY"/>
    <property type="match status" value="1"/>
</dbReference>
<sequence length="387" mass="42518">MTFDFTTIADAVDYGFGSDFTPGHTVMAGAQLHVKTAPCVIDALTGLVQSGLYGWTPSDGGDYLGAIVNWMASVRNWEISPSWIVPSYGILQGMCAAIRAFTQPGDGIIVQQPVYLLYARAIANCGRVLVDSPLLCKEGHYEMDFADLEAKMAAPENKLMLLCNPHNPTMDVWERPDLELVAALAKKHHVLVVVDEIFAEHVWEPGLMTPYAALEDAKDNCIVCTSLGKAFNFTGTSHANLIIPNEALRGAYRTQRDADHYGSLSPFMRTALLAAYTPEGKGWIDALMDFTRENERLVRSFFGEHFPAVRVFRHRAGTLLWADFRRLGLTEPELDALFRAAEVEPDLGSKYGTAGTGYLRLQIGMPSSELTGALDRLLSAARKRGLA</sequence>
<name>A0A212KGS6_9FIRM</name>
<comment type="cofactor">
    <cofactor evidence="1">
        <name>pyridoxal 5'-phosphate</name>
        <dbReference type="ChEBI" id="CHEBI:597326"/>
    </cofactor>
</comment>
<dbReference type="PANTHER" id="PTHR43525">
    <property type="entry name" value="PROTEIN MALY"/>
    <property type="match status" value="1"/>
</dbReference>
<comment type="similarity">
    <text evidence="5">Belongs to the class-II pyridoxal-phosphate-dependent aminotransferase family. MalY/PatB cystathionine beta-lyase subfamily.</text>
</comment>
<dbReference type="InterPro" id="IPR015422">
    <property type="entry name" value="PyrdxlP-dep_Trfase_small"/>
</dbReference>
<proteinExistence type="inferred from homology"/>
<keyword evidence="4" id="KW-0456">Lyase</keyword>
<protein>
    <recommendedName>
        <fullName evidence="2">cysteine-S-conjugate beta-lyase</fullName>
        <ecNumber evidence="2">4.4.1.13</ecNumber>
    </recommendedName>
</protein>
<evidence type="ECO:0000259" key="6">
    <source>
        <dbReference type="Pfam" id="PF00155"/>
    </source>
</evidence>
<evidence type="ECO:0000256" key="4">
    <source>
        <dbReference type="ARBA" id="ARBA00023239"/>
    </source>
</evidence>
<dbReference type="SUPFAM" id="SSF53383">
    <property type="entry name" value="PLP-dependent transferases"/>
    <property type="match status" value="1"/>
</dbReference>